<sequence>MIIKFNRLSGVDDSGILEKVLGMQKEKLSALMDGETLDSELLKALTHDPEMQKNLGELSPDPRFNAGGYA</sequence>
<evidence type="ECO:0000259" key="2">
    <source>
        <dbReference type="Pfam" id="PF03872"/>
    </source>
</evidence>
<evidence type="ECO:0000313" key="3">
    <source>
        <dbReference type="EMBL" id="VEB55697.1"/>
    </source>
</evidence>
<proteinExistence type="predicted"/>
<dbReference type="InterPro" id="IPR036147">
    <property type="entry name" value="Anti-sigma_E_RseA_N_sf"/>
</dbReference>
<dbReference type="EMBL" id="LR134190">
    <property type="protein sequence ID" value="VEB55697.1"/>
    <property type="molecule type" value="Genomic_DNA"/>
</dbReference>
<accession>A0A447TXT9</accession>
<dbReference type="Proteomes" id="UP000269208">
    <property type="component" value="Chromosome"/>
</dbReference>
<dbReference type="GO" id="GO:0016989">
    <property type="term" value="F:sigma factor antagonist activity"/>
    <property type="evidence" value="ECO:0007669"/>
    <property type="project" value="InterPro"/>
</dbReference>
<evidence type="ECO:0000256" key="1">
    <source>
        <dbReference type="SAM" id="MobiDB-lite"/>
    </source>
</evidence>
<gene>
    <name evidence="3" type="primary">rseA_1</name>
    <name evidence="3" type="ORF">NCTC6754_03971</name>
</gene>
<dbReference type="Gene3D" id="1.10.10.880">
    <property type="entry name" value="Anti sigma-E protein RseA, N-terminal domain"/>
    <property type="match status" value="1"/>
</dbReference>
<dbReference type="Pfam" id="PF03872">
    <property type="entry name" value="RseA_N"/>
    <property type="match status" value="1"/>
</dbReference>
<name>A0A447TXT9_SALET</name>
<dbReference type="SUPFAM" id="SSF89069">
    <property type="entry name" value="N-terminal, cytoplasmic domain of anti-sigmaE factor RseA"/>
    <property type="match status" value="1"/>
</dbReference>
<evidence type="ECO:0000313" key="4">
    <source>
        <dbReference type="Proteomes" id="UP000269208"/>
    </source>
</evidence>
<protein>
    <submittedName>
        <fullName evidence="3">Anti-RNA polymerase sigma factor SigE</fullName>
    </submittedName>
</protein>
<dbReference type="AlphaFoldDB" id="A0A447TXT9"/>
<reference evidence="3 4" key="1">
    <citation type="submission" date="2018-12" db="EMBL/GenBank/DDBJ databases">
        <authorList>
            <consortium name="Pathogen Informatics"/>
        </authorList>
    </citation>
    <scope>NUCLEOTIDE SEQUENCE [LARGE SCALE GENOMIC DNA]</scope>
    <source>
        <strain evidence="3 4">NCTC6754</strain>
    </source>
</reference>
<feature type="domain" description="Anti sigma-E protein RseA N-terminal" evidence="2">
    <location>
        <begin position="23"/>
        <end position="55"/>
    </location>
</feature>
<organism evidence="3 4">
    <name type="scientific">Salmonella enterica I</name>
    <dbReference type="NCBI Taxonomy" id="59201"/>
    <lineage>
        <taxon>Bacteria</taxon>
        <taxon>Pseudomonadati</taxon>
        <taxon>Pseudomonadota</taxon>
        <taxon>Gammaproteobacteria</taxon>
        <taxon>Enterobacterales</taxon>
        <taxon>Enterobacteriaceae</taxon>
        <taxon>Salmonella</taxon>
    </lineage>
</organism>
<feature type="region of interest" description="Disordered" evidence="1">
    <location>
        <begin position="51"/>
        <end position="70"/>
    </location>
</feature>
<dbReference type="InterPro" id="IPR005572">
    <property type="entry name" value="Anti-sigma_E_RseA_N"/>
</dbReference>